<dbReference type="EMBL" id="FQVU01000004">
    <property type="protein sequence ID" value="SHH00143.1"/>
    <property type="molecule type" value="Genomic_DNA"/>
</dbReference>
<evidence type="ECO:0008006" key="3">
    <source>
        <dbReference type="Google" id="ProtNLM"/>
    </source>
</evidence>
<dbReference type="Proteomes" id="UP000186132">
    <property type="component" value="Unassembled WGS sequence"/>
</dbReference>
<sequence>MADGKTTLTKPMTPLLAPGEELLGGCKAAGKNAPMKAMASSATGVEMGEGPGAGGWAGVVPQDRVFWVGATNRRLVYFGVGYWNSTPKSLRGETPLEAVASIVVSRTTIARRLAMTFTDGTSTVVDLYRANSPDQLQEALTTLLPGRVVEG</sequence>
<dbReference type="RefSeq" id="WP_073391290.1">
    <property type="nucleotide sequence ID" value="NZ_FQVU01000004.1"/>
</dbReference>
<gene>
    <name evidence="1" type="ORF">SAMN05443575_3059</name>
</gene>
<evidence type="ECO:0000313" key="2">
    <source>
        <dbReference type="Proteomes" id="UP000186132"/>
    </source>
</evidence>
<reference evidence="1 2" key="1">
    <citation type="submission" date="2016-11" db="EMBL/GenBank/DDBJ databases">
        <authorList>
            <person name="Jaros S."/>
            <person name="Januszkiewicz K."/>
            <person name="Wedrychowicz H."/>
        </authorList>
    </citation>
    <scope>NUCLEOTIDE SEQUENCE [LARGE SCALE GENOMIC DNA]</scope>
    <source>
        <strain evidence="1 2">DSM 45627</strain>
    </source>
</reference>
<proteinExistence type="predicted"/>
<keyword evidence="2" id="KW-1185">Reference proteome</keyword>
<organism evidence="1 2">
    <name type="scientific">Jatrophihabitans endophyticus</name>
    <dbReference type="NCBI Taxonomy" id="1206085"/>
    <lineage>
        <taxon>Bacteria</taxon>
        <taxon>Bacillati</taxon>
        <taxon>Actinomycetota</taxon>
        <taxon>Actinomycetes</taxon>
        <taxon>Jatrophihabitantales</taxon>
        <taxon>Jatrophihabitantaceae</taxon>
        <taxon>Jatrophihabitans</taxon>
    </lineage>
</organism>
<name>A0A1M5PFX0_9ACTN</name>
<dbReference type="AlphaFoldDB" id="A0A1M5PFX0"/>
<accession>A0A1M5PFX0</accession>
<protein>
    <recommendedName>
        <fullName evidence="3">PH domain-containing protein</fullName>
    </recommendedName>
</protein>
<evidence type="ECO:0000313" key="1">
    <source>
        <dbReference type="EMBL" id="SHH00143.1"/>
    </source>
</evidence>